<evidence type="ECO:0000313" key="4">
    <source>
        <dbReference type="Proteomes" id="UP001152484"/>
    </source>
</evidence>
<organism evidence="3 4">
    <name type="scientific">Cuscuta europaea</name>
    <name type="common">European dodder</name>
    <dbReference type="NCBI Taxonomy" id="41803"/>
    <lineage>
        <taxon>Eukaryota</taxon>
        <taxon>Viridiplantae</taxon>
        <taxon>Streptophyta</taxon>
        <taxon>Embryophyta</taxon>
        <taxon>Tracheophyta</taxon>
        <taxon>Spermatophyta</taxon>
        <taxon>Magnoliopsida</taxon>
        <taxon>eudicotyledons</taxon>
        <taxon>Gunneridae</taxon>
        <taxon>Pentapetalae</taxon>
        <taxon>asterids</taxon>
        <taxon>lamiids</taxon>
        <taxon>Solanales</taxon>
        <taxon>Convolvulaceae</taxon>
        <taxon>Cuscuteae</taxon>
        <taxon>Cuscuta</taxon>
        <taxon>Cuscuta subgen. Cuscuta</taxon>
    </lineage>
</organism>
<evidence type="ECO:0000256" key="1">
    <source>
        <dbReference type="SAM" id="MobiDB-lite"/>
    </source>
</evidence>
<feature type="region of interest" description="Disordered" evidence="1">
    <location>
        <begin position="156"/>
        <end position="209"/>
    </location>
</feature>
<dbReference type="EMBL" id="CAMAPE010000036">
    <property type="protein sequence ID" value="CAH9098632.1"/>
    <property type="molecule type" value="Genomic_DNA"/>
</dbReference>
<evidence type="ECO:0000256" key="2">
    <source>
        <dbReference type="SAM" id="Phobius"/>
    </source>
</evidence>
<accession>A0A9P0ZFB4</accession>
<sequence length="240" mass="27277">MEKKLDLSCPRDSNEIHFRSIYSISVWQVWIILNRDYFLFQKVLMYTLGYTIYKTFFYYFLYPSLLSHNPLLPNIHAHFFSPHLFVLFFPRRTIFCNFFLPDIMDDLMVDGEVTGNNGGVEDTYLRRTTVDENGRNAKTLNMENGGAVNEEDEVATENGNGGVVSDEDGGLNNARDEGFGGTGGRPVTQGVNEVPTFDGRDDYSFEGEGNRRGKTTTYVGGIFFDIHRQLTYSVSVCTDN</sequence>
<keyword evidence="2" id="KW-0472">Membrane</keyword>
<feature type="compositionally biased region" description="Basic and acidic residues" evidence="1">
    <location>
        <begin position="198"/>
        <end position="209"/>
    </location>
</feature>
<protein>
    <submittedName>
        <fullName evidence="3">Uncharacterized protein</fullName>
    </submittedName>
</protein>
<keyword evidence="2" id="KW-1133">Transmembrane helix</keyword>
<dbReference type="Proteomes" id="UP001152484">
    <property type="component" value="Unassembled WGS sequence"/>
</dbReference>
<dbReference type="AlphaFoldDB" id="A0A9P0ZFB4"/>
<feature type="transmembrane region" description="Helical" evidence="2">
    <location>
        <begin position="43"/>
        <end position="62"/>
    </location>
</feature>
<keyword evidence="2" id="KW-0812">Transmembrane</keyword>
<comment type="caution">
    <text evidence="3">The sequence shown here is derived from an EMBL/GenBank/DDBJ whole genome shotgun (WGS) entry which is preliminary data.</text>
</comment>
<gene>
    <name evidence="3" type="ORF">CEURO_LOCUS14335</name>
</gene>
<reference evidence="3" key="1">
    <citation type="submission" date="2022-07" db="EMBL/GenBank/DDBJ databases">
        <authorList>
            <person name="Macas J."/>
            <person name="Novak P."/>
            <person name="Neumann P."/>
        </authorList>
    </citation>
    <scope>NUCLEOTIDE SEQUENCE</scope>
</reference>
<evidence type="ECO:0000313" key="3">
    <source>
        <dbReference type="EMBL" id="CAH9098632.1"/>
    </source>
</evidence>
<name>A0A9P0ZFB4_CUSEU</name>
<proteinExistence type="predicted"/>
<keyword evidence="4" id="KW-1185">Reference proteome</keyword>